<dbReference type="AlphaFoldDB" id="A0AAD6XYP8"/>
<protein>
    <submittedName>
        <fullName evidence="2">Uncharacterized protein</fullName>
    </submittedName>
</protein>
<proteinExistence type="predicted"/>
<dbReference type="EMBL" id="JARJCN010000003">
    <property type="protein sequence ID" value="KAJ7102242.1"/>
    <property type="molecule type" value="Genomic_DNA"/>
</dbReference>
<reference evidence="2" key="1">
    <citation type="submission" date="2023-03" db="EMBL/GenBank/DDBJ databases">
        <title>Massive genome expansion in bonnet fungi (Mycena s.s.) driven by repeated elements and novel gene families across ecological guilds.</title>
        <authorList>
            <consortium name="Lawrence Berkeley National Laboratory"/>
            <person name="Harder C.B."/>
            <person name="Miyauchi S."/>
            <person name="Viragh M."/>
            <person name="Kuo A."/>
            <person name="Thoen E."/>
            <person name="Andreopoulos B."/>
            <person name="Lu D."/>
            <person name="Skrede I."/>
            <person name="Drula E."/>
            <person name="Henrissat B."/>
            <person name="Morin E."/>
            <person name="Kohler A."/>
            <person name="Barry K."/>
            <person name="LaButti K."/>
            <person name="Morin E."/>
            <person name="Salamov A."/>
            <person name="Lipzen A."/>
            <person name="Mereny Z."/>
            <person name="Hegedus B."/>
            <person name="Baldrian P."/>
            <person name="Stursova M."/>
            <person name="Weitz H."/>
            <person name="Taylor A."/>
            <person name="Grigoriev I.V."/>
            <person name="Nagy L.G."/>
            <person name="Martin F."/>
            <person name="Kauserud H."/>
        </authorList>
    </citation>
    <scope>NUCLEOTIDE SEQUENCE</scope>
    <source>
        <strain evidence="2">CBHHK173m</strain>
    </source>
</reference>
<evidence type="ECO:0000256" key="1">
    <source>
        <dbReference type="SAM" id="MobiDB-lite"/>
    </source>
</evidence>
<name>A0AAD6XYP8_9AGAR</name>
<dbReference type="Proteomes" id="UP001222325">
    <property type="component" value="Unassembled WGS sequence"/>
</dbReference>
<gene>
    <name evidence="2" type="ORF">B0H15DRAFT_795774</name>
</gene>
<feature type="region of interest" description="Disordered" evidence="1">
    <location>
        <begin position="90"/>
        <end position="199"/>
    </location>
</feature>
<feature type="compositionally biased region" description="Polar residues" evidence="1">
    <location>
        <begin position="184"/>
        <end position="199"/>
    </location>
</feature>
<keyword evidence="3" id="KW-1185">Reference proteome</keyword>
<evidence type="ECO:0000313" key="3">
    <source>
        <dbReference type="Proteomes" id="UP001222325"/>
    </source>
</evidence>
<organism evidence="2 3">
    <name type="scientific">Mycena belliarum</name>
    <dbReference type="NCBI Taxonomy" id="1033014"/>
    <lineage>
        <taxon>Eukaryota</taxon>
        <taxon>Fungi</taxon>
        <taxon>Dikarya</taxon>
        <taxon>Basidiomycota</taxon>
        <taxon>Agaricomycotina</taxon>
        <taxon>Agaricomycetes</taxon>
        <taxon>Agaricomycetidae</taxon>
        <taxon>Agaricales</taxon>
        <taxon>Marasmiineae</taxon>
        <taxon>Mycenaceae</taxon>
        <taxon>Mycena</taxon>
    </lineage>
</organism>
<comment type="caution">
    <text evidence="2">The sequence shown here is derived from an EMBL/GenBank/DDBJ whole genome shotgun (WGS) entry which is preliminary data.</text>
</comment>
<accession>A0AAD6XYP8</accession>
<sequence length="199" mass="21392">MWNLVGTWILDSGSPAGSPARGTHTAYRIPQIPQSGRPGIQYSPAAHGHRAVFTFQPRKPRENAKMRNFRAEPALVLELEVSTIYRGQAEPSAHRHVRPPMSPPRTLGGVSSPQPVRKCESPFGGSPARIDRGQAEPSAHRHVRPPTSPPKTLGGVSSPQPVRKCESPFGGSPTIYRGYLRPTAASTETSPPKTLGGST</sequence>
<evidence type="ECO:0000313" key="2">
    <source>
        <dbReference type="EMBL" id="KAJ7102242.1"/>
    </source>
</evidence>